<evidence type="ECO:0000313" key="2">
    <source>
        <dbReference type="EMBL" id="OOH73345.1"/>
    </source>
</evidence>
<name>A0A1V3SW97_9BACT</name>
<evidence type="ECO:0000313" key="3">
    <source>
        <dbReference type="Proteomes" id="UP000188586"/>
    </source>
</evidence>
<sequence length="67" mass="7948">MTRRGRTLKMKRVRRHRSPLPGDRNGVIRSEPAYGLEFLFHFFPVCPIDPEDFVVLVRTHPEQEVYP</sequence>
<gene>
    <name evidence="2" type="ORF">BOX24_04615</name>
</gene>
<accession>A0A1V3SW97</accession>
<feature type="region of interest" description="Disordered" evidence="1">
    <location>
        <begin position="1"/>
        <end position="26"/>
    </location>
</feature>
<proteinExistence type="predicted"/>
<dbReference type="EMBL" id="MPOJ01000009">
    <property type="protein sequence ID" value="OOH73345.1"/>
    <property type="molecule type" value="Genomic_DNA"/>
</dbReference>
<dbReference type="Proteomes" id="UP000188586">
    <property type="component" value="Unassembled WGS sequence"/>
</dbReference>
<protein>
    <submittedName>
        <fullName evidence="2">Uncharacterized protein</fullName>
    </submittedName>
</protein>
<organism evidence="2 3">
    <name type="scientific">Leptospirillum ferriphilum</name>
    <dbReference type="NCBI Taxonomy" id="178606"/>
    <lineage>
        <taxon>Bacteria</taxon>
        <taxon>Pseudomonadati</taxon>
        <taxon>Nitrospirota</taxon>
        <taxon>Nitrospiria</taxon>
        <taxon>Nitrospirales</taxon>
        <taxon>Nitrospiraceae</taxon>
        <taxon>Leptospirillum</taxon>
    </lineage>
</organism>
<feature type="compositionally biased region" description="Basic residues" evidence="1">
    <location>
        <begin position="1"/>
        <end position="18"/>
    </location>
</feature>
<dbReference type="AlphaFoldDB" id="A0A1V3SW97"/>
<reference evidence="2 3" key="1">
    <citation type="submission" date="2016-11" db="EMBL/GenBank/DDBJ databases">
        <title>Comparative genomics of co-occurring bacteria in distinct bioleaching systems unravels niche-specific adaptation.</title>
        <authorList>
            <person name="Zhang X."/>
            <person name="Liu X."/>
            <person name="Yin H."/>
        </authorList>
    </citation>
    <scope>NUCLEOTIDE SEQUENCE [LARGE SCALE GENOMIC DNA]</scope>
    <source>
        <strain evidence="2 3">DX</strain>
    </source>
</reference>
<comment type="caution">
    <text evidence="2">The sequence shown here is derived from an EMBL/GenBank/DDBJ whole genome shotgun (WGS) entry which is preliminary data.</text>
</comment>
<evidence type="ECO:0000256" key="1">
    <source>
        <dbReference type="SAM" id="MobiDB-lite"/>
    </source>
</evidence>